<dbReference type="GO" id="GO:0003700">
    <property type="term" value="F:DNA-binding transcription factor activity"/>
    <property type="evidence" value="ECO:0007669"/>
    <property type="project" value="InterPro"/>
</dbReference>
<feature type="domain" description="HTH myb-type" evidence="7">
    <location>
        <begin position="215"/>
        <end position="275"/>
    </location>
</feature>
<protein>
    <submittedName>
        <fullName evidence="8">ULT1 INTERACTING FACTOR 1, HRS1 HOMOLOG5</fullName>
    </submittedName>
</protein>
<evidence type="ECO:0000256" key="6">
    <source>
        <dbReference type="SAM" id="MobiDB-lite"/>
    </source>
</evidence>
<evidence type="ECO:0000256" key="3">
    <source>
        <dbReference type="ARBA" id="ARBA00023125"/>
    </source>
</evidence>
<dbReference type="OrthoDB" id="1908613at2759"/>
<feature type="compositionally biased region" description="Low complexity" evidence="6">
    <location>
        <begin position="196"/>
        <end position="214"/>
    </location>
</feature>
<name>A0A9W7ILU8_HIBTR</name>
<evidence type="ECO:0000313" key="9">
    <source>
        <dbReference type="Proteomes" id="UP001165190"/>
    </source>
</evidence>
<gene>
    <name evidence="8" type="ORF">HRI_003470400</name>
</gene>
<dbReference type="SUPFAM" id="SSF46689">
    <property type="entry name" value="Homeodomain-like"/>
    <property type="match status" value="1"/>
</dbReference>
<dbReference type="Proteomes" id="UP001165190">
    <property type="component" value="Unassembled WGS sequence"/>
</dbReference>
<sequence>MDLNLSLSSVFVPKSISDFLQEVSKIKNGLQRSSKISDFITRLEDEMKKIDGFKRELPLCMLLLKEVTERLKVEEMLCKGMDEGLPLKKNDGGDKNNWLSSLRLGNSDSDNVDRKKKKPNMFPELNLISGGGGGVVSENPVGVRSNENRGGAFVPFKDVSGLPLMNPSFELVNLNPILKINGGGCAIASSSSMTAEKPQFKFQTKPQQQQQQQQEQRKNRRCWSPDLHRRFVEALELLGGCQAATPKQIKELMHVDGLTNDEVKSHLQKYRLHVRKLPGSSAQKHCTKLMNLQSDSPQGPLIASGKGTSSTGADTMDGEEDEDSDGHSWRMN</sequence>
<evidence type="ECO:0000256" key="5">
    <source>
        <dbReference type="ARBA" id="ARBA00023242"/>
    </source>
</evidence>
<evidence type="ECO:0000259" key="7">
    <source>
        <dbReference type="PROSITE" id="PS51294"/>
    </source>
</evidence>
<dbReference type="Gene3D" id="1.10.10.60">
    <property type="entry name" value="Homeodomain-like"/>
    <property type="match status" value="1"/>
</dbReference>
<dbReference type="InterPro" id="IPR017930">
    <property type="entry name" value="Myb_dom"/>
</dbReference>
<dbReference type="GO" id="GO:0003677">
    <property type="term" value="F:DNA binding"/>
    <property type="evidence" value="ECO:0007669"/>
    <property type="project" value="UniProtKB-KW"/>
</dbReference>
<organism evidence="8 9">
    <name type="scientific">Hibiscus trionum</name>
    <name type="common">Flower of an hour</name>
    <dbReference type="NCBI Taxonomy" id="183268"/>
    <lineage>
        <taxon>Eukaryota</taxon>
        <taxon>Viridiplantae</taxon>
        <taxon>Streptophyta</taxon>
        <taxon>Embryophyta</taxon>
        <taxon>Tracheophyta</taxon>
        <taxon>Spermatophyta</taxon>
        <taxon>Magnoliopsida</taxon>
        <taxon>eudicotyledons</taxon>
        <taxon>Gunneridae</taxon>
        <taxon>Pentapetalae</taxon>
        <taxon>rosids</taxon>
        <taxon>malvids</taxon>
        <taxon>Malvales</taxon>
        <taxon>Malvaceae</taxon>
        <taxon>Malvoideae</taxon>
        <taxon>Hibiscus</taxon>
    </lineage>
</organism>
<comment type="caution">
    <text evidence="8">The sequence shown here is derived from an EMBL/GenBank/DDBJ whole genome shotgun (WGS) entry which is preliminary data.</text>
</comment>
<dbReference type="Pfam" id="PF00249">
    <property type="entry name" value="Myb_DNA-binding"/>
    <property type="match status" value="1"/>
</dbReference>
<evidence type="ECO:0000313" key="8">
    <source>
        <dbReference type="EMBL" id="GMI98011.1"/>
    </source>
</evidence>
<accession>A0A9W7ILU8</accession>
<keyword evidence="2" id="KW-0805">Transcription regulation</keyword>
<comment type="subcellular location">
    <subcellularLocation>
        <location evidence="1">Nucleus</location>
    </subcellularLocation>
</comment>
<feature type="region of interest" description="Disordered" evidence="6">
    <location>
        <begin position="292"/>
        <end position="332"/>
    </location>
</feature>
<dbReference type="InterPro" id="IPR009057">
    <property type="entry name" value="Homeodomain-like_sf"/>
</dbReference>
<keyword evidence="4" id="KW-0804">Transcription</keyword>
<dbReference type="InterPro" id="IPR044787">
    <property type="entry name" value="HHO5-like"/>
</dbReference>
<dbReference type="InterPro" id="IPR006447">
    <property type="entry name" value="Myb_dom_plants"/>
</dbReference>
<evidence type="ECO:0000256" key="1">
    <source>
        <dbReference type="ARBA" id="ARBA00004123"/>
    </source>
</evidence>
<evidence type="ECO:0000256" key="4">
    <source>
        <dbReference type="ARBA" id="ARBA00023163"/>
    </source>
</evidence>
<keyword evidence="9" id="KW-1185">Reference proteome</keyword>
<dbReference type="InterPro" id="IPR058673">
    <property type="entry name" value="HHO5-like_N"/>
</dbReference>
<keyword evidence="5" id="KW-0539">Nucleus</keyword>
<dbReference type="GO" id="GO:0005634">
    <property type="term" value="C:nucleus"/>
    <property type="evidence" value="ECO:0007669"/>
    <property type="project" value="UniProtKB-SubCell"/>
</dbReference>
<feature type="region of interest" description="Disordered" evidence="6">
    <location>
        <begin position="196"/>
        <end position="222"/>
    </location>
</feature>
<evidence type="ECO:0000256" key="2">
    <source>
        <dbReference type="ARBA" id="ARBA00023015"/>
    </source>
</evidence>
<dbReference type="AlphaFoldDB" id="A0A9W7ILU8"/>
<dbReference type="PROSITE" id="PS51294">
    <property type="entry name" value="HTH_MYB"/>
    <property type="match status" value="1"/>
</dbReference>
<dbReference type="PANTHER" id="PTHR31003:SF22">
    <property type="entry name" value="TRANSCRIPTION FACTOR HHO5"/>
    <property type="match status" value="1"/>
</dbReference>
<dbReference type="EMBL" id="BSYR01000031">
    <property type="protein sequence ID" value="GMI98011.1"/>
    <property type="molecule type" value="Genomic_DNA"/>
</dbReference>
<dbReference type="NCBIfam" id="TIGR01557">
    <property type="entry name" value="myb_SHAQKYF"/>
    <property type="match status" value="1"/>
</dbReference>
<dbReference type="InterPro" id="IPR001005">
    <property type="entry name" value="SANT/Myb"/>
</dbReference>
<keyword evidence="3" id="KW-0238">DNA-binding</keyword>
<dbReference type="FunFam" id="1.10.10.60:FF:000002">
    <property type="entry name" value="Myb family transcription factor"/>
    <property type="match status" value="1"/>
</dbReference>
<proteinExistence type="predicted"/>
<reference evidence="8" key="1">
    <citation type="submission" date="2023-05" db="EMBL/GenBank/DDBJ databases">
        <title>Genome and transcriptome analyses reveal genes involved in the formation of fine ridges on petal epidermal cells in Hibiscus trionum.</title>
        <authorList>
            <person name="Koshimizu S."/>
            <person name="Masuda S."/>
            <person name="Ishii T."/>
            <person name="Shirasu K."/>
            <person name="Hoshino A."/>
            <person name="Arita M."/>
        </authorList>
    </citation>
    <scope>NUCLEOTIDE SEQUENCE</scope>
    <source>
        <strain evidence="8">Hamamatsu line</strain>
    </source>
</reference>
<dbReference type="Pfam" id="PF26575">
    <property type="entry name" value="HHO5_N"/>
    <property type="match status" value="1"/>
</dbReference>
<dbReference type="PANTHER" id="PTHR31003">
    <property type="entry name" value="MYB FAMILY TRANSCRIPTION FACTOR"/>
    <property type="match status" value="1"/>
</dbReference>